<sequence length="776" mass="90688">MSFKPAFKSPFVLSFSFEKLLNQMHQESEKDSDYAISHASVLEKAAQIPELLTGINDPNFFVEHRDFLKELFRDLFPPLLSKNEIKAAGFPFYNYFFNPSERFKKILQNAGQDFDLFINGMDPHQYYVISCCLILRDYYKIPINFSMPFIFDIPNEEGIIQHYRFLNNIDFMEIKPLGNHKELTESDIKELLENYDDQDLWLEKFPPESWELKGFALITFYDATVEIAVSNLKSKLINIEDDKNLKNEINSIFRSIFMISDLEVGYTAVNVADNTFVRSPINYILDSFMLSGSTSDFASEITWEKGFKTLLQSRKYFTFSDIDQIYKDFPQSHIANHIYKSGIKSIIFAPIIKDKRILGIFEITSKQKSLNSILANKMEIVMPYLVDTMERLYVGLETKLQAIIHREYTAIHPSVLWKFREEAERHIEFYDVESDLPYQNIKFENLTPLYGQTDIKNSSISRNSAIKQDLSIHLMDIEILFQKLNSCKDPNSMLAKIHSYLAFLEDDLKADTETKIQHFISSKVHPLLDELKIENAENNLLITSYFKNLDPTTQSVYHHRKRFDESVSLINRGISHLLDKRQEEQQKIFPFYYERFKTDGVEHNLYIGSSLAPQLSYSDVFLKNLKLWQLRVVCETEIIFQTQKAKLSFPLEVTSLILAYGGTLNIQFRMDEKRFDVDGSYNARYEVIKKRIDKALVKNSQERLVQPGKLSIVFAQKSERDDYLKYVQLLQNEGVLKDDIEIVELENLQGMVGFQAIRVSYNYCVRNFNYSFIPEI</sequence>
<gene>
    <name evidence="1" type="ORF">ACFSO8_03145</name>
</gene>
<comment type="caution">
    <text evidence="1">The sequence shown here is derived from an EMBL/GenBank/DDBJ whole genome shotgun (WGS) entry which is preliminary data.</text>
</comment>
<proteinExistence type="predicted"/>
<keyword evidence="2" id="KW-1185">Reference proteome</keyword>
<accession>A0ABW5K9L9</accession>
<dbReference type="EMBL" id="JBHULG010000001">
    <property type="protein sequence ID" value="MFD2544450.1"/>
    <property type="molecule type" value="Genomic_DNA"/>
</dbReference>
<evidence type="ECO:0000313" key="2">
    <source>
        <dbReference type="Proteomes" id="UP001597394"/>
    </source>
</evidence>
<organism evidence="1 2">
    <name type="scientific">Kaistella montana</name>
    <dbReference type="NCBI Taxonomy" id="1849733"/>
    <lineage>
        <taxon>Bacteria</taxon>
        <taxon>Pseudomonadati</taxon>
        <taxon>Bacteroidota</taxon>
        <taxon>Flavobacteriia</taxon>
        <taxon>Flavobacteriales</taxon>
        <taxon>Weeksellaceae</taxon>
        <taxon>Chryseobacterium group</taxon>
        <taxon>Kaistella</taxon>
    </lineage>
</organism>
<dbReference type="RefSeq" id="WP_255927487.1">
    <property type="nucleotide sequence ID" value="NZ_JANFQP010000001.1"/>
</dbReference>
<reference evidence="2" key="1">
    <citation type="journal article" date="2019" name="Int. J. Syst. Evol. Microbiol.">
        <title>The Global Catalogue of Microorganisms (GCM) 10K type strain sequencing project: providing services to taxonomists for standard genome sequencing and annotation.</title>
        <authorList>
            <consortium name="The Broad Institute Genomics Platform"/>
            <consortium name="The Broad Institute Genome Sequencing Center for Infectious Disease"/>
            <person name="Wu L."/>
            <person name="Ma J."/>
        </authorList>
    </citation>
    <scope>NUCLEOTIDE SEQUENCE [LARGE SCALE GENOMIC DNA]</scope>
    <source>
        <strain evidence="2">KCTC 52204</strain>
    </source>
</reference>
<evidence type="ECO:0000313" key="1">
    <source>
        <dbReference type="EMBL" id="MFD2544450.1"/>
    </source>
</evidence>
<dbReference type="Proteomes" id="UP001597394">
    <property type="component" value="Unassembled WGS sequence"/>
</dbReference>
<protein>
    <submittedName>
        <fullName evidence="1">GAF domain-containing protein</fullName>
    </submittedName>
</protein>
<name>A0ABW5K9L9_9FLAO</name>